<dbReference type="Proteomes" id="UP000179934">
    <property type="component" value="Unassembled WGS sequence"/>
</dbReference>
<dbReference type="EMBL" id="MKFU01000014">
    <property type="protein sequence ID" value="OHY92457.1"/>
    <property type="molecule type" value="Genomic_DNA"/>
</dbReference>
<gene>
    <name evidence="1" type="ORF">BJD16_13305</name>
</gene>
<reference evidence="1 2" key="1">
    <citation type="submission" date="2016-09" db="EMBL/GenBank/DDBJ databases">
        <title>Draft Genome Sequence of Aeromonas sobria Strain 08005, Isolated from Sick Rana catesbeiana.</title>
        <authorList>
            <person name="Yang Q."/>
        </authorList>
    </citation>
    <scope>NUCLEOTIDE SEQUENCE [LARGE SCALE GENOMIC DNA]</scope>
    <source>
        <strain evidence="1 2">08005</strain>
    </source>
</reference>
<accession>A0A1S2CWN3</accession>
<dbReference type="GO" id="GO:0016853">
    <property type="term" value="F:isomerase activity"/>
    <property type="evidence" value="ECO:0007669"/>
    <property type="project" value="UniProtKB-KW"/>
</dbReference>
<name>A0A1S2CWN3_AERSO</name>
<protein>
    <submittedName>
        <fullName evidence="1">Glucose-6-phosphate isomerase</fullName>
    </submittedName>
</protein>
<dbReference type="STRING" id="646.BJD16_13305"/>
<dbReference type="AlphaFoldDB" id="A0A1S2CWN3"/>
<evidence type="ECO:0000313" key="2">
    <source>
        <dbReference type="Proteomes" id="UP000179934"/>
    </source>
</evidence>
<dbReference type="GeneID" id="58923838"/>
<comment type="caution">
    <text evidence="1">The sequence shown here is derived from an EMBL/GenBank/DDBJ whole genome shotgun (WGS) entry which is preliminary data.</text>
</comment>
<organism evidence="1 2">
    <name type="scientific">Aeromonas sobria</name>
    <dbReference type="NCBI Taxonomy" id="646"/>
    <lineage>
        <taxon>Bacteria</taxon>
        <taxon>Pseudomonadati</taxon>
        <taxon>Pseudomonadota</taxon>
        <taxon>Gammaproteobacteria</taxon>
        <taxon>Aeromonadales</taxon>
        <taxon>Aeromonadaceae</taxon>
        <taxon>Aeromonas</taxon>
    </lineage>
</organism>
<keyword evidence="1" id="KW-0413">Isomerase</keyword>
<proteinExistence type="predicted"/>
<dbReference type="InterPro" id="IPR009225">
    <property type="entry name" value="Phage_head_completion_GpL"/>
</dbReference>
<dbReference type="OrthoDB" id="6312934at2"/>
<evidence type="ECO:0000313" key="1">
    <source>
        <dbReference type="EMBL" id="OHY92457.1"/>
    </source>
</evidence>
<sequence>MSTGFLATNPTPPAAEEGDITSAPFWPAISLADLRETVRLDGTVTTARLTHAVIDAITSVNQDLALWRTARESEGHATLAAVPAEPINGGSVYLHSYRRAIYAMTRANLLERYADYSATGDGVKGAEAKIISSDDLYRDARFAIRDILGTTHTTVELI</sequence>
<dbReference type="RefSeq" id="WP_042023268.1">
    <property type="nucleotide sequence ID" value="NZ_CDBW01000041.1"/>
</dbReference>
<dbReference type="Pfam" id="PF05926">
    <property type="entry name" value="Phage_GPL"/>
    <property type="match status" value="1"/>
</dbReference>